<dbReference type="InterPro" id="IPR050700">
    <property type="entry name" value="YIM1/Zinc_Alcohol_DH_Fams"/>
</dbReference>
<evidence type="ECO:0000256" key="1">
    <source>
        <dbReference type="ARBA" id="ARBA00023002"/>
    </source>
</evidence>
<dbReference type="CDD" id="cd05289">
    <property type="entry name" value="MDR_like_2"/>
    <property type="match status" value="1"/>
</dbReference>
<dbReference type="InterPro" id="IPR013154">
    <property type="entry name" value="ADH-like_N"/>
</dbReference>
<dbReference type="Pfam" id="PF13602">
    <property type="entry name" value="ADH_zinc_N_2"/>
    <property type="match status" value="1"/>
</dbReference>
<dbReference type="PANTHER" id="PTHR11695">
    <property type="entry name" value="ALCOHOL DEHYDROGENASE RELATED"/>
    <property type="match status" value="1"/>
</dbReference>
<dbReference type="SUPFAM" id="SSF50129">
    <property type="entry name" value="GroES-like"/>
    <property type="match status" value="1"/>
</dbReference>
<protein>
    <submittedName>
        <fullName evidence="3">NADP-dependent oxidoreductase</fullName>
        <ecNumber evidence="3">1.-.-.-</ecNumber>
    </submittedName>
</protein>
<gene>
    <name evidence="3" type="ORF">V4C55_42020</name>
</gene>
<dbReference type="InterPro" id="IPR011032">
    <property type="entry name" value="GroES-like_sf"/>
</dbReference>
<dbReference type="Gene3D" id="3.90.180.10">
    <property type="entry name" value="Medium-chain alcohol dehydrogenases, catalytic domain"/>
    <property type="match status" value="1"/>
</dbReference>
<accession>A0ABU9QRZ4</accession>
<dbReference type="SUPFAM" id="SSF51735">
    <property type="entry name" value="NAD(P)-binding Rossmann-fold domains"/>
    <property type="match status" value="1"/>
</dbReference>
<name>A0ABU9QRZ4_9BURK</name>
<dbReference type="Gene3D" id="3.40.50.720">
    <property type="entry name" value="NAD(P)-binding Rossmann-like Domain"/>
    <property type="match status" value="1"/>
</dbReference>
<dbReference type="InterPro" id="IPR002364">
    <property type="entry name" value="Quin_OxRdtase/zeta-crystal_CS"/>
</dbReference>
<dbReference type="SMART" id="SM00829">
    <property type="entry name" value="PKS_ER"/>
    <property type="match status" value="1"/>
</dbReference>
<evidence type="ECO:0000259" key="2">
    <source>
        <dbReference type="SMART" id="SM00829"/>
    </source>
</evidence>
<dbReference type="GO" id="GO:0016491">
    <property type="term" value="F:oxidoreductase activity"/>
    <property type="evidence" value="ECO:0007669"/>
    <property type="project" value="UniProtKB-KW"/>
</dbReference>
<dbReference type="PANTHER" id="PTHR11695:SF294">
    <property type="entry name" value="RETICULON-4-INTERACTING PROTEIN 1, MITOCHONDRIAL"/>
    <property type="match status" value="1"/>
</dbReference>
<feature type="domain" description="Enoyl reductase (ER)" evidence="2">
    <location>
        <begin position="17"/>
        <end position="312"/>
    </location>
</feature>
<sequence>MSEVPDTMRAFRIHRFGGPEVLEADSIAVPQPGRGELLVRVLASSVNPVDIKTREGRYPLIREDALPYTLGRDFAGVIARTGDGVAGWKAGQEVYAFIGQGPGAHAEYVVVDQAALARKPSTLDFRQACAVPLAALTAWQGLFEHGMLEADERVLIHAGAGGVGHFAAQFAKLKGAKVWVTASGDGIDFVQSLGIDNVIDYRTQQFEAAVCEVDLVYDMVGGETQERSWNVLRKGGRLVSTLNEPSQIKAAEHGATAMRYTAHPDGKALARIGELIDDGAVRVVVSGQYAFDEVPAALACVERGHVHGKIVVHAAG</sequence>
<dbReference type="EC" id="1.-.-.-" evidence="3"/>
<keyword evidence="4" id="KW-1185">Reference proteome</keyword>
<dbReference type="Proteomes" id="UP001494588">
    <property type="component" value="Unassembled WGS sequence"/>
</dbReference>
<proteinExistence type="predicted"/>
<evidence type="ECO:0000313" key="3">
    <source>
        <dbReference type="EMBL" id="MEM5292273.1"/>
    </source>
</evidence>
<dbReference type="EMBL" id="JAZHGC010000079">
    <property type="protein sequence ID" value="MEM5292273.1"/>
    <property type="molecule type" value="Genomic_DNA"/>
</dbReference>
<evidence type="ECO:0000313" key="4">
    <source>
        <dbReference type="Proteomes" id="UP001494588"/>
    </source>
</evidence>
<dbReference type="Pfam" id="PF08240">
    <property type="entry name" value="ADH_N"/>
    <property type="match status" value="1"/>
</dbReference>
<organism evidence="3 4">
    <name type="scientific">Paraburkholderia sabiae</name>
    <dbReference type="NCBI Taxonomy" id="273251"/>
    <lineage>
        <taxon>Bacteria</taxon>
        <taxon>Pseudomonadati</taxon>
        <taxon>Pseudomonadota</taxon>
        <taxon>Betaproteobacteria</taxon>
        <taxon>Burkholderiales</taxon>
        <taxon>Burkholderiaceae</taxon>
        <taxon>Paraburkholderia</taxon>
    </lineage>
</organism>
<keyword evidence="1 3" id="KW-0560">Oxidoreductase</keyword>
<reference evidence="3 4" key="1">
    <citation type="submission" date="2024-01" db="EMBL/GenBank/DDBJ databases">
        <title>The diversity of rhizobia nodulating Mimosa spp. in eleven states of Brazil covering several biomes is determined by host plant, location, and edaphic factors.</title>
        <authorList>
            <person name="Rouws L."/>
            <person name="Barauna A."/>
            <person name="Beukes C."/>
            <person name="De Faria S.M."/>
            <person name="Gross E."/>
            <person name="Dos Reis Junior F.B."/>
            <person name="Simon M."/>
            <person name="Maluk M."/>
            <person name="Odee D.W."/>
            <person name="Kenicer G."/>
            <person name="Young J.P.W."/>
            <person name="Reis V.M."/>
            <person name="Zilli J."/>
            <person name="James E.K."/>
        </authorList>
    </citation>
    <scope>NUCLEOTIDE SEQUENCE [LARGE SCALE GENOMIC DNA]</scope>
    <source>
        <strain evidence="3 4">JPY77</strain>
    </source>
</reference>
<dbReference type="InterPro" id="IPR020843">
    <property type="entry name" value="ER"/>
</dbReference>
<dbReference type="InterPro" id="IPR036291">
    <property type="entry name" value="NAD(P)-bd_dom_sf"/>
</dbReference>
<dbReference type="RefSeq" id="WP_201650577.1">
    <property type="nucleotide sequence ID" value="NZ_CAJHCS010000008.1"/>
</dbReference>
<comment type="caution">
    <text evidence="3">The sequence shown here is derived from an EMBL/GenBank/DDBJ whole genome shotgun (WGS) entry which is preliminary data.</text>
</comment>
<dbReference type="PROSITE" id="PS01162">
    <property type="entry name" value="QOR_ZETA_CRYSTAL"/>
    <property type="match status" value="1"/>
</dbReference>